<dbReference type="Gene3D" id="1.10.472.150">
    <property type="entry name" value="Glucose-regulated metallo-peptidase M90, N-terminal domain"/>
    <property type="match status" value="1"/>
</dbReference>
<organism evidence="2 3">
    <name type="scientific">Roseibacillus persicicus</name>
    <dbReference type="NCBI Taxonomy" id="454148"/>
    <lineage>
        <taxon>Bacteria</taxon>
        <taxon>Pseudomonadati</taxon>
        <taxon>Verrucomicrobiota</taxon>
        <taxon>Verrucomicrobiia</taxon>
        <taxon>Verrucomicrobiales</taxon>
        <taxon>Verrucomicrobiaceae</taxon>
        <taxon>Roseibacillus</taxon>
    </lineage>
</organism>
<accession>A0A918TIS7</accession>
<dbReference type="Gene3D" id="3.40.390.10">
    <property type="entry name" value="Collagenase (Catalytic Domain)"/>
    <property type="match status" value="1"/>
</dbReference>
<dbReference type="GO" id="GO:0008237">
    <property type="term" value="F:metallopeptidase activity"/>
    <property type="evidence" value="ECO:0007669"/>
    <property type="project" value="InterPro"/>
</dbReference>
<evidence type="ECO:0008006" key="4">
    <source>
        <dbReference type="Google" id="ProtNLM"/>
    </source>
</evidence>
<evidence type="ECO:0000313" key="3">
    <source>
        <dbReference type="Proteomes" id="UP000644507"/>
    </source>
</evidence>
<dbReference type="RefSeq" id="WP_189568696.1">
    <property type="nucleotide sequence ID" value="NZ_BMXI01000004.1"/>
</dbReference>
<dbReference type="InterPro" id="IPR042252">
    <property type="entry name" value="MtfA_N"/>
</dbReference>
<feature type="transmembrane region" description="Helical" evidence="1">
    <location>
        <begin position="6"/>
        <end position="22"/>
    </location>
</feature>
<dbReference type="EMBL" id="BMXI01000004">
    <property type="protein sequence ID" value="GHC48918.1"/>
    <property type="molecule type" value="Genomic_DNA"/>
</dbReference>
<dbReference type="InterPro" id="IPR010384">
    <property type="entry name" value="MtfA_fam"/>
</dbReference>
<dbReference type="AlphaFoldDB" id="A0A918TIS7"/>
<dbReference type="CDD" id="cd20169">
    <property type="entry name" value="Peptidase_M90_mtfA"/>
    <property type="match status" value="1"/>
</dbReference>
<name>A0A918TIS7_9BACT</name>
<reference evidence="2" key="1">
    <citation type="journal article" date="2014" name="Int. J. Syst. Evol. Microbiol.">
        <title>Complete genome sequence of Corynebacterium casei LMG S-19264T (=DSM 44701T), isolated from a smear-ripened cheese.</title>
        <authorList>
            <consortium name="US DOE Joint Genome Institute (JGI-PGF)"/>
            <person name="Walter F."/>
            <person name="Albersmeier A."/>
            <person name="Kalinowski J."/>
            <person name="Ruckert C."/>
        </authorList>
    </citation>
    <scope>NUCLEOTIDE SEQUENCE</scope>
    <source>
        <strain evidence="2">KCTC 12988</strain>
    </source>
</reference>
<dbReference type="InterPro" id="IPR024079">
    <property type="entry name" value="MetalloPept_cat_dom_sf"/>
</dbReference>
<dbReference type="SUPFAM" id="SSF55486">
    <property type="entry name" value="Metalloproteases ('zincins'), catalytic domain"/>
    <property type="match status" value="1"/>
</dbReference>
<dbReference type="GO" id="GO:0004177">
    <property type="term" value="F:aminopeptidase activity"/>
    <property type="evidence" value="ECO:0007669"/>
    <property type="project" value="TreeGrafter"/>
</dbReference>
<keyword evidence="1" id="KW-1133">Transmembrane helix</keyword>
<comment type="caution">
    <text evidence="2">The sequence shown here is derived from an EMBL/GenBank/DDBJ whole genome shotgun (WGS) entry which is preliminary data.</text>
</comment>
<evidence type="ECO:0000313" key="2">
    <source>
        <dbReference type="EMBL" id="GHC48918.1"/>
    </source>
</evidence>
<dbReference type="PANTHER" id="PTHR30164:SF2">
    <property type="entry name" value="PROTEIN MTFA"/>
    <property type="match status" value="1"/>
</dbReference>
<keyword evidence="1" id="KW-0472">Membrane</keyword>
<dbReference type="Pfam" id="PF06167">
    <property type="entry name" value="Peptidase_M90"/>
    <property type="match status" value="1"/>
</dbReference>
<dbReference type="Proteomes" id="UP000644507">
    <property type="component" value="Unassembled WGS sequence"/>
</dbReference>
<evidence type="ECO:0000256" key="1">
    <source>
        <dbReference type="SAM" id="Phobius"/>
    </source>
</evidence>
<gene>
    <name evidence="2" type="ORF">GCM10007100_13580</name>
</gene>
<keyword evidence="3" id="KW-1185">Reference proteome</keyword>
<reference evidence="2" key="2">
    <citation type="submission" date="2020-09" db="EMBL/GenBank/DDBJ databases">
        <authorList>
            <person name="Sun Q."/>
            <person name="Kim S."/>
        </authorList>
    </citation>
    <scope>NUCLEOTIDE SEQUENCE</scope>
    <source>
        <strain evidence="2">KCTC 12988</strain>
    </source>
</reference>
<protein>
    <recommendedName>
        <fullName evidence="4">Protein MtfA</fullName>
    </recommendedName>
</protein>
<dbReference type="GO" id="GO:0005829">
    <property type="term" value="C:cytosol"/>
    <property type="evidence" value="ECO:0007669"/>
    <property type="project" value="TreeGrafter"/>
</dbReference>
<keyword evidence="1" id="KW-0812">Transmembrane</keyword>
<proteinExistence type="predicted"/>
<sequence length="275" mass="31333">MDGILVILVATAVVLGICYWRWKKRSQRRRLLATSTFSEEQHQWVRQNWKLWDELPEGLRTEIEGLALVFLDEKVFEACGGLLDVTDEMRTVVAAQACLLWSNQRGAPYPALRAILMYPDAYRVKDDYGMESVRQGESWSRGTVVLAWNSVRGGGLNDEDGHNLVLHEFAHQLDTVNGPADGFPELPPNADFESWPKVFGREFKTLCDDVDSGRKTVMDSYGTTNEAEFFAVATETFFEKARKMEEEHPELYQLLSDFFATDPKSWSSYLAMGEL</sequence>
<dbReference type="PANTHER" id="PTHR30164">
    <property type="entry name" value="MTFA PEPTIDASE"/>
    <property type="match status" value="1"/>
</dbReference>